<dbReference type="EMBL" id="JAENIO010000026">
    <property type="protein sequence ID" value="MBK1834560.1"/>
    <property type="molecule type" value="Genomic_DNA"/>
</dbReference>
<dbReference type="Gene3D" id="3.40.50.11290">
    <property type="match status" value="1"/>
</dbReference>
<accession>A0A934VN19</accession>
<evidence type="ECO:0000259" key="2">
    <source>
        <dbReference type="Pfam" id="PF04168"/>
    </source>
</evidence>
<dbReference type="Proteomes" id="UP000604083">
    <property type="component" value="Unassembled WGS sequence"/>
</dbReference>
<organism evidence="4 5">
    <name type="scientific">Roseibacillus ishigakijimensis</name>
    <dbReference type="NCBI Taxonomy" id="454146"/>
    <lineage>
        <taxon>Bacteria</taxon>
        <taxon>Pseudomonadati</taxon>
        <taxon>Verrucomicrobiota</taxon>
        <taxon>Verrucomicrobiia</taxon>
        <taxon>Verrucomicrobiales</taxon>
        <taxon>Verrucomicrobiaceae</taxon>
        <taxon>Roseibacillus</taxon>
    </lineage>
</organism>
<feature type="domain" description="Circularly permuted ATP-grasp type 2" evidence="3">
    <location>
        <begin position="100"/>
        <end position="477"/>
    </location>
</feature>
<evidence type="ECO:0000259" key="3">
    <source>
        <dbReference type="Pfam" id="PF14403"/>
    </source>
</evidence>
<sequence length="854" mass="95779">MTQNQTQSQQSQSQSSTQGPGETLLSAYRPLPDRLDEFVGRDGQLRPSVQAFGARLNEMGSNGLANAWKRGDEMLRDNGLSHNLDKSATSPRPWNLDPIPMIFNEKEWEPLVTAAIQRARLWDAILKDCYGSRSLIAEGLLPPSLLFAQPGFNRSLPLPEPDQSLLNFYAVDLARCSDGTWTVLADRTEAPNGTGFALENRIILSNVFPETSNRLHLVRLAGYFQNLQTTLFARVPHAVDEPGVVLLSPGPSDPTYFEDAYLARYLGIPLAVGEELTVRDDRVFLKTVSRLKRIHVIYRRVHETLIDPLENPAASNKGVAGLMQAVRAGTVTVLNPPGTGIAESPAFLPYLPAIAKKLLGQDLLLPSIETIWGGQRETFQEALPQFLDQGLGFVKNSFGLRLPPIPTKNLTPEKRAGLLERIERDPSSFSLQREMDFSTSPAWNGKELEPRPMALRLFLFHDGNDFQIMPGGLVRCAHASTGLPGLSPSHDSGSKDLWILSDNPETNQVRTNLPDREPIRRASGTLSSRAADNLYWIGRYSERAEFVTRLILEIANRLSVEHDETTLRALRPLLKSLAKLGYLSSKVDPLTSPDPRTSIRELLLAAYFSTDNNRELDSIPQNLIRLRNLASLSSDRLSGETWVIIQQLHELGKNASAENLRSLRPILQKALAYHSAFNGTCRENLTRNMGWIFLNLGRKIERAGALLNLVNEILALPPEERTASVLETLLSINDVTLTYRFRYQGAPQILPVLDVILHDPTNPRSLIFQLHEIDRDLRHLMTDPADNLPSQLHRYVLRALHFLETELLDARNDEDEAEQLATLTEFLQTVRRKLPRFTEQLGWQFFTHAEPQNT</sequence>
<evidence type="ECO:0000313" key="5">
    <source>
        <dbReference type="Proteomes" id="UP000604083"/>
    </source>
</evidence>
<dbReference type="InterPro" id="IPR025841">
    <property type="entry name" value="CP_ATPgrasp_2"/>
</dbReference>
<evidence type="ECO:0000313" key="4">
    <source>
        <dbReference type="EMBL" id="MBK1834560.1"/>
    </source>
</evidence>
<dbReference type="SUPFAM" id="SSF56059">
    <property type="entry name" value="Glutathione synthetase ATP-binding domain-like"/>
    <property type="match status" value="1"/>
</dbReference>
<dbReference type="Pfam" id="PF14403">
    <property type="entry name" value="CP_ATPgrasp_2"/>
    <property type="match status" value="1"/>
</dbReference>
<feature type="domain" description="DUF403" evidence="2">
    <location>
        <begin position="526"/>
        <end position="846"/>
    </location>
</feature>
<comment type="caution">
    <text evidence="4">The sequence shown here is derived from an EMBL/GenBank/DDBJ whole genome shotgun (WGS) entry which is preliminary data.</text>
</comment>
<dbReference type="PANTHER" id="PTHR34595:SF2">
    <property type="entry name" value="BLR2978 PROTEIN"/>
    <property type="match status" value="1"/>
</dbReference>
<evidence type="ECO:0000256" key="1">
    <source>
        <dbReference type="SAM" id="MobiDB-lite"/>
    </source>
</evidence>
<feature type="compositionally biased region" description="Low complexity" evidence="1">
    <location>
        <begin position="1"/>
        <end position="18"/>
    </location>
</feature>
<dbReference type="Pfam" id="PF04168">
    <property type="entry name" value="Alpha-E"/>
    <property type="match status" value="1"/>
</dbReference>
<dbReference type="PANTHER" id="PTHR34595">
    <property type="entry name" value="BLR5612 PROTEIN"/>
    <property type="match status" value="1"/>
</dbReference>
<dbReference type="AlphaFoldDB" id="A0A934VN19"/>
<proteinExistence type="predicted"/>
<dbReference type="RefSeq" id="WP_200391996.1">
    <property type="nucleotide sequence ID" value="NZ_JAENIO010000026.1"/>
</dbReference>
<keyword evidence="5" id="KW-1185">Reference proteome</keyword>
<dbReference type="InterPro" id="IPR007296">
    <property type="entry name" value="DUF403"/>
</dbReference>
<dbReference type="InterPro" id="IPR051680">
    <property type="entry name" value="ATP-dep_Glu-Cys_Ligase-2"/>
</dbReference>
<gene>
    <name evidence="4" type="ORF">JIN78_10855</name>
</gene>
<reference evidence="4" key="1">
    <citation type="submission" date="2021-01" db="EMBL/GenBank/DDBJ databases">
        <title>Modified the classification status of verrucomicrobia.</title>
        <authorList>
            <person name="Feng X."/>
        </authorList>
    </citation>
    <scope>NUCLEOTIDE SEQUENCE</scope>
    <source>
        <strain evidence="4">KCTC 12986</strain>
    </source>
</reference>
<feature type="region of interest" description="Disordered" evidence="1">
    <location>
        <begin position="1"/>
        <end position="26"/>
    </location>
</feature>
<protein>
    <submittedName>
        <fullName evidence="4">Circularly permuted type 2 ATP-grasp protein</fullName>
    </submittedName>
</protein>
<name>A0A934VN19_9BACT</name>